<evidence type="ECO:0000256" key="5">
    <source>
        <dbReference type="ARBA" id="ARBA00022741"/>
    </source>
</evidence>
<keyword evidence="13" id="KW-1185">Reference proteome</keyword>
<dbReference type="CDD" id="cd16917">
    <property type="entry name" value="HATPase_UhpB-NarQ-NarX-like"/>
    <property type="match status" value="1"/>
</dbReference>
<dbReference type="InterPro" id="IPR050482">
    <property type="entry name" value="Sensor_HK_TwoCompSys"/>
</dbReference>
<dbReference type="SUPFAM" id="SSF55874">
    <property type="entry name" value="ATPase domain of HSP90 chaperone/DNA topoisomerase II/histidine kinase"/>
    <property type="match status" value="1"/>
</dbReference>
<dbReference type="Pfam" id="PF07730">
    <property type="entry name" value="HisKA_3"/>
    <property type="match status" value="1"/>
</dbReference>
<dbReference type="AlphaFoldDB" id="A0A6G7Y2F8"/>
<dbReference type="EC" id="2.7.13.3" evidence="2"/>
<keyword evidence="10" id="KW-0472">Membrane</keyword>
<dbReference type="Proteomes" id="UP000501058">
    <property type="component" value="Chromosome"/>
</dbReference>
<dbReference type="Gene3D" id="1.20.5.1930">
    <property type="match status" value="1"/>
</dbReference>
<dbReference type="GO" id="GO:0000155">
    <property type="term" value="F:phosphorelay sensor kinase activity"/>
    <property type="evidence" value="ECO:0007669"/>
    <property type="project" value="InterPro"/>
</dbReference>
<dbReference type="SMART" id="SM00387">
    <property type="entry name" value="HATPase_c"/>
    <property type="match status" value="1"/>
</dbReference>
<keyword evidence="7" id="KW-0067">ATP-binding</keyword>
<dbReference type="InterPro" id="IPR003594">
    <property type="entry name" value="HATPase_dom"/>
</dbReference>
<dbReference type="PANTHER" id="PTHR24421">
    <property type="entry name" value="NITRATE/NITRITE SENSOR PROTEIN NARX-RELATED"/>
    <property type="match status" value="1"/>
</dbReference>
<reference evidence="12 13" key="1">
    <citation type="submission" date="2020-03" db="EMBL/GenBank/DDBJ databases">
        <title>Propioniciclava sp. nov., isolated from Hydrophilus acuminatus.</title>
        <authorList>
            <person name="Hyun D.-W."/>
            <person name="Bae J.-W."/>
        </authorList>
    </citation>
    <scope>NUCLEOTIDE SEQUENCE [LARGE SCALE GENOMIC DNA]</scope>
    <source>
        <strain evidence="12 13">HDW11</strain>
    </source>
</reference>
<protein>
    <recommendedName>
        <fullName evidence="2">histidine kinase</fullName>
        <ecNumber evidence="2">2.7.13.3</ecNumber>
    </recommendedName>
</protein>
<feature type="transmembrane region" description="Helical" evidence="10">
    <location>
        <begin position="276"/>
        <end position="294"/>
    </location>
</feature>
<keyword evidence="10" id="KW-0812">Transmembrane</keyword>
<dbReference type="KEGG" id="prv:G7070_00230"/>
<feature type="domain" description="Histidine kinase/HSP90-like ATPase" evidence="11">
    <location>
        <begin position="600"/>
        <end position="691"/>
    </location>
</feature>
<feature type="transmembrane region" description="Helical" evidence="10">
    <location>
        <begin position="105"/>
        <end position="123"/>
    </location>
</feature>
<accession>A0A6G7Y2F8</accession>
<evidence type="ECO:0000256" key="1">
    <source>
        <dbReference type="ARBA" id="ARBA00000085"/>
    </source>
</evidence>
<feature type="transmembrane region" description="Helical" evidence="10">
    <location>
        <begin position="338"/>
        <end position="357"/>
    </location>
</feature>
<feature type="compositionally biased region" description="Basic and acidic residues" evidence="9">
    <location>
        <begin position="424"/>
        <end position="437"/>
    </location>
</feature>
<evidence type="ECO:0000313" key="12">
    <source>
        <dbReference type="EMBL" id="QIK70992.1"/>
    </source>
</evidence>
<dbReference type="RefSeq" id="WP_166230801.1">
    <property type="nucleotide sequence ID" value="NZ_CP049865.1"/>
</dbReference>
<feature type="transmembrane region" description="Helical" evidence="10">
    <location>
        <begin position="205"/>
        <end position="228"/>
    </location>
</feature>
<dbReference type="Gene3D" id="3.30.565.10">
    <property type="entry name" value="Histidine kinase-like ATPase, C-terminal domain"/>
    <property type="match status" value="1"/>
</dbReference>
<evidence type="ECO:0000256" key="8">
    <source>
        <dbReference type="ARBA" id="ARBA00023012"/>
    </source>
</evidence>
<keyword evidence="4" id="KW-0808">Transferase</keyword>
<organism evidence="12 13">
    <name type="scientific">Propioniciclava coleopterorum</name>
    <dbReference type="NCBI Taxonomy" id="2714937"/>
    <lineage>
        <taxon>Bacteria</taxon>
        <taxon>Bacillati</taxon>
        <taxon>Actinomycetota</taxon>
        <taxon>Actinomycetes</taxon>
        <taxon>Propionibacteriales</taxon>
        <taxon>Propionibacteriaceae</taxon>
        <taxon>Propioniciclava</taxon>
    </lineage>
</organism>
<name>A0A6G7Y2F8_9ACTN</name>
<evidence type="ECO:0000256" key="9">
    <source>
        <dbReference type="SAM" id="MobiDB-lite"/>
    </source>
</evidence>
<sequence length="693" mass="73351">MHHQWGALGVSFLALALALTYVGWRLVTPAVCGWLPPSTDAFTPDGQVPRLPPGCAPGSPPSRDRTLVWDRLWHTGATLLFVASLFALSSYALRRRPRDPAAGTHLVFSSALLGSSLVTVLGLPPDRATGDAAGWLFAANVGFVFSLAWGALLAWAVSFPSPLLGRRCASLARQLALWAPPLLWLGLSALAGAGRPFVPWMSQAIRVQSAITSVCLAATLAVLAHRVLRGDRTDPVQHQQLLWIGGSGSIAALMVLAGWVLPGVLVGHALLPEDLVGLPGLVYVGGMAIAMLRFRLFDLDVVLTRTLVYTTLTALAVLLYVATVGVLTGLVAERAGTAAIAGAVIVAIAVNPLRVWLTRLINRVFYGERDDPYRALTRLAWLLEPRSVAWDEVTASLRRALRTPYAALETGTQVLGEAGTRPPDPTRLHTEPVEHGGRTQGALLVATRGRGQPFSAAERRLLRDLARTVASRLYEQGLAREVQASRERLVLAREEERRHLRRALHDEVGPAVAAIALYAEAARLGSGAPGSVGGTLAQISSEATRTADAVRRLAYDLRPPALDELGLESALRERLDRYAPLAVELIVDGALGARPALPAAVESAAYRIVVSALDNVAAHARARTVAVTLARSPDALDVTVDDDGAGLGAGARAGVGVASMRERAAELGGTCAVLDRAAGGVRVHAILPTGRTL</sequence>
<evidence type="ECO:0000256" key="10">
    <source>
        <dbReference type="SAM" id="Phobius"/>
    </source>
</evidence>
<evidence type="ECO:0000256" key="2">
    <source>
        <dbReference type="ARBA" id="ARBA00012438"/>
    </source>
</evidence>
<comment type="catalytic activity">
    <reaction evidence="1">
        <text>ATP + protein L-histidine = ADP + protein N-phospho-L-histidine.</text>
        <dbReference type="EC" id="2.7.13.3"/>
    </reaction>
</comment>
<dbReference type="PANTHER" id="PTHR24421:SF10">
    <property type="entry name" value="NITRATE_NITRITE SENSOR PROTEIN NARQ"/>
    <property type="match status" value="1"/>
</dbReference>
<dbReference type="Pfam" id="PF02518">
    <property type="entry name" value="HATPase_c"/>
    <property type="match status" value="1"/>
</dbReference>
<evidence type="ECO:0000256" key="7">
    <source>
        <dbReference type="ARBA" id="ARBA00022840"/>
    </source>
</evidence>
<feature type="transmembrane region" description="Helical" evidence="10">
    <location>
        <begin position="240"/>
        <end position="261"/>
    </location>
</feature>
<keyword evidence="8" id="KW-0902">Two-component regulatory system</keyword>
<keyword evidence="10" id="KW-1133">Transmembrane helix</keyword>
<dbReference type="InterPro" id="IPR036890">
    <property type="entry name" value="HATPase_C_sf"/>
</dbReference>
<feature type="region of interest" description="Disordered" evidence="9">
    <location>
        <begin position="415"/>
        <end position="437"/>
    </location>
</feature>
<dbReference type="GO" id="GO:0046983">
    <property type="term" value="F:protein dimerization activity"/>
    <property type="evidence" value="ECO:0007669"/>
    <property type="project" value="InterPro"/>
</dbReference>
<dbReference type="GO" id="GO:0005524">
    <property type="term" value="F:ATP binding"/>
    <property type="evidence" value="ECO:0007669"/>
    <property type="project" value="UniProtKB-KW"/>
</dbReference>
<dbReference type="GO" id="GO:0016020">
    <property type="term" value="C:membrane"/>
    <property type="evidence" value="ECO:0007669"/>
    <property type="project" value="InterPro"/>
</dbReference>
<dbReference type="EMBL" id="CP049865">
    <property type="protein sequence ID" value="QIK70992.1"/>
    <property type="molecule type" value="Genomic_DNA"/>
</dbReference>
<evidence type="ECO:0000259" key="11">
    <source>
        <dbReference type="SMART" id="SM00387"/>
    </source>
</evidence>
<feature type="transmembrane region" description="Helical" evidence="10">
    <location>
        <begin position="72"/>
        <end position="93"/>
    </location>
</feature>
<evidence type="ECO:0000313" key="13">
    <source>
        <dbReference type="Proteomes" id="UP000501058"/>
    </source>
</evidence>
<feature type="transmembrane region" description="Helical" evidence="10">
    <location>
        <begin position="135"/>
        <end position="155"/>
    </location>
</feature>
<feature type="transmembrane region" description="Helical" evidence="10">
    <location>
        <begin position="175"/>
        <end position="193"/>
    </location>
</feature>
<keyword evidence="3" id="KW-0597">Phosphoprotein</keyword>
<keyword evidence="5" id="KW-0547">Nucleotide-binding</keyword>
<keyword evidence="6" id="KW-0418">Kinase</keyword>
<evidence type="ECO:0000256" key="6">
    <source>
        <dbReference type="ARBA" id="ARBA00022777"/>
    </source>
</evidence>
<dbReference type="InterPro" id="IPR011712">
    <property type="entry name" value="Sig_transdc_His_kin_sub3_dim/P"/>
</dbReference>
<evidence type="ECO:0000256" key="3">
    <source>
        <dbReference type="ARBA" id="ARBA00022553"/>
    </source>
</evidence>
<gene>
    <name evidence="12" type="ORF">G7070_00230</name>
</gene>
<feature type="transmembrane region" description="Helical" evidence="10">
    <location>
        <begin position="306"/>
        <end position="332"/>
    </location>
</feature>
<evidence type="ECO:0000256" key="4">
    <source>
        <dbReference type="ARBA" id="ARBA00022679"/>
    </source>
</evidence>
<proteinExistence type="predicted"/>